<evidence type="ECO:0000256" key="5">
    <source>
        <dbReference type="SAM" id="Phobius"/>
    </source>
</evidence>
<keyword evidence="3 5" id="KW-1133">Transmembrane helix</keyword>
<dbReference type="EMBL" id="CP029462">
    <property type="protein sequence ID" value="AXL22108.1"/>
    <property type="molecule type" value="Genomic_DNA"/>
</dbReference>
<sequence length="402" mass="45488">MKATLTPQRLTFAIAVCITCMVCLTRLSMAAGQVFNGLALLFGIILLYKQRDYLSFPEETKGYCIAYGIFVLSTLPAALFSGDLSKGMHEFLQMWFWRYAVFLIILFCIRRRDYLVNMLTVFTAVFGIDCLVTLVQVLFDLSDNGRGWGLGGSQLGIASLMCIMMPLAVVILFDSAFERRLKKVSAFTLLCICIGLLCNKSRGSWLSNMVLVPFSAWRYVVCNKKFLGIIIGLFIAFGAFFASQPQYTARFASITNITTDRSNGDRIVVWEACIEMYKDHPIAGIGLGQFSKTYKTYYRTADDTQGLNHAHNNFFHLLAETGTLGMAGLLYFTGYFVMTSFRRWKKDKNPYDLLILTTVLSYICIFGQVEYTMDLSSGVRIFWFILAIMMQLKALSQKDTFN</sequence>
<evidence type="ECO:0000313" key="7">
    <source>
        <dbReference type="EMBL" id="AXL22108.1"/>
    </source>
</evidence>
<feature type="transmembrane region" description="Helical" evidence="5">
    <location>
        <begin position="151"/>
        <end position="173"/>
    </location>
</feature>
<feature type="transmembrane region" description="Helical" evidence="5">
    <location>
        <begin position="350"/>
        <end position="369"/>
    </location>
</feature>
<proteinExistence type="predicted"/>
<feature type="transmembrane region" description="Helical" evidence="5">
    <location>
        <begin position="34"/>
        <end position="50"/>
    </location>
</feature>
<dbReference type="PANTHER" id="PTHR37422:SF13">
    <property type="entry name" value="LIPOPOLYSACCHARIDE BIOSYNTHESIS PROTEIN PA4999-RELATED"/>
    <property type="match status" value="1"/>
</dbReference>
<keyword evidence="7" id="KW-0436">Ligase</keyword>
<name>A0A346B1W5_9FIRM</name>
<feature type="transmembrane region" description="Helical" evidence="5">
    <location>
        <begin position="375"/>
        <end position="395"/>
    </location>
</feature>
<feature type="transmembrane region" description="Helical" evidence="5">
    <location>
        <begin position="116"/>
        <end position="139"/>
    </location>
</feature>
<feature type="transmembrane region" description="Helical" evidence="5">
    <location>
        <begin position="226"/>
        <end position="243"/>
    </location>
</feature>
<protein>
    <submittedName>
        <fullName evidence="7">O-antigen ligase family protein</fullName>
    </submittedName>
</protein>
<evidence type="ECO:0000313" key="8">
    <source>
        <dbReference type="Proteomes" id="UP000254337"/>
    </source>
</evidence>
<feature type="transmembrane region" description="Helical" evidence="5">
    <location>
        <begin position="92"/>
        <end position="109"/>
    </location>
</feature>
<keyword evidence="4 5" id="KW-0472">Membrane</keyword>
<evidence type="ECO:0000256" key="1">
    <source>
        <dbReference type="ARBA" id="ARBA00004141"/>
    </source>
</evidence>
<keyword evidence="8" id="KW-1185">Reference proteome</keyword>
<evidence type="ECO:0000256" key="4">
    <source>
        <dbReference type="ARBA" id="ARBA00023136"/>
    </source>
</evidence>
<gene>
    <name evidence="7" type="ORF">DKB62_11355</name>
</gene>
<dbReference type="RefSeq" id="WP_095629489.1">
    <property type="nucleotide sequence ID" value="NZ_CP029462.1"/>
</dbReference>
<feature type="transmembrane region" description="Helical" evidence="5">
    <location>
        <begin position="314"/>
        <end position="338"/>
    </location>
</feature>
<dbReference type="KEGG" id="meg:DKB62_11355"/>
<dbReference type="AlphaFoldDB" id="A0A346B1W5"/>
<keyword evidence="2 5" id="KW-0812">Transmembrane</keyword>
<dbReference type="OrthoDB" id="9806320at2"/>
<dbReference type="GO" id="GO:0016020">
    <property type="term" value="C:membrane"/>
    <property type="evidence" value="ECO:0007669"/>
    <property type="project" value="UniProtKB-SubCell"/>
</dbReference>
<dbReference type="GO" id="GO:0016874">
    <property type="term" value="F:ligase activity"/>
    <property type="evidence" value="ECO:0007669"/>
    <property type="project" value="UniProtKB-KW"/>
</dbReference>
<comment type="subcellular location">
    <subcellularLocation>
        <location evidence="1">Membrane</location>
        <topology evidence="1">Multi-pass membrane protein</topology>
    </subcellularLocation>
</comment>
<reference evidence="7 8" key="1">
    <citation type="submission" date="2018-05" db="EMBL/GenBank/DDBJ databases">
        <title>Complete genome sequence of Megasphaera sp. AJH120T, isolated from the ceca of a chicken.</title>
        <authorList>
            <person name="Maki J."/>
            <person name="Looft T."/>
        </authorList>
    </citation>
    <scope>NUCLEOTIDE SEQUENCE [LARGE SCALE GENOMIC DNA]</scope>
    <source>
        <strain evidence="7 8">AJH120</strain>
    </source>
</reference>
<evidence type="ECO:0000256" key="2">
    <source>
        <dbReference type="ARBA" id="ARBA00022692"/>
    </source>
</evidence>
<dbReference type="Pfam" id="PF04932">
    <property type="entry name" value="Wzy_C"/>
    <property type="match status" value="1"/>
</dbReference>
<organism evidence="7 8">
    <name type="scientific">Megasphaera stantonii</name>
    <dbReference type="NCBI Taxonomy" id="2144175"/>
    <lineage>
        <taxon>Bacteria</taxon>
        <taxon>Bacillati</taxon>
        <taxon>Bacillota</taxon>
        <taxon>Negativicutes</taxon>
        <taxon>Veillonellales</taxon>
        <taxon>Veillonellaceae</taxon>
        <taxon>Megasphaera</taxon>
    </lineage>
</organism>
<dbReference type="Proteomes" id="UP000254337">
    <property type="component" value="Chromosome"/>
</dbReference>
<feature type="domain" description="O-antigen ligase-related" evidence="6">
    <location>
        <begin position="188"/>
        <end position="329"/>
    </location>
</feature>
<dbReference type="PANTHER" id="PTHR37422">
    <property type="entry name" value="TEICHURONIC ACID BIOSYNTHESIS PROTEIN TUAE"/>
    <property type="match status" value="1"/>
</dbReference>
<feature type="transmembrane region" description="Helical" evidence="5">
    <location>
        <begin position="62"/>
        <end position="80"/>
    </location>
</feature>
<dbReference type="InterPro" id="IPR051533">
    <property type="entry name" value="WaaL-like"/>
</dbReference>
<evidence type="ECO:0000259" key="6">
    <source>
        <dbReference type="Pfam" id="PF04932"/>
    </source>
</evidence>
<dbReference type="InterPro" id="IPR007016">
    <property type="entry name" value="O-antigen_ligase-rel_domated"/>
</dbReference>
<evidence type="ECO:0000256" key="3">
    <source>
        <dbReference type="ARBA" id="ARBA00022989"/>
    </source>
</evidence>
<accession>A0A346B1W5</accession>